<comment type="caution">
    <text evidence="12">The sequence shown here is derived from an EMBL/GenBank/DDBJ whole genome shotgun (WGS) entry which is preliminary data.</text>
</comment>
<dbReference type="GO" id="GO:0000110">
    <property type="term" value="C:nucleotide-excision repair factor 1 complex"/>
    <property type="evidence" value="ECO:0007669"/>
    <property type="project" value="TreeGrafter"/>
</dbReference>
<evidence type="ECO:0000256" key="5">
    <source>
        <dbReference type="ARBA" id="ARBA00022763"/>
    </source>
</evidence>
<keyword evidence="3" id="KW-0540">Nuclease</keyword>
<dbReference type="Proteomes" id="UP000326939">
    <property type="component" value="Chromosome 1"/>
</dbReference>
<dbReference type="GO" id="GO:0000014">
    <property type="term" value="F:single-stranded DNA endodeoxyribonuclease activity"/>
    <property type="evidence" value="ECO:0007669"/>
    <property type="project" value="TreeGrafter"/>
</dbReference>
<evidence type="ECO:0000256" key="9">
    <source>
        <dbReference type="ARBA" id="ARBA00023242"/>
    </source>
</evidence>
<dbReference type="FunFam" id="3.40.50.10130:FF:000002">
    <property type="entry name" value="DNA repair endonuclease XPF"/>
    <property type="match status" value="1"/>
</dbReference>
<dbReference type="Gene3D" id="1.10.150.20">
    <property type="entry name" value="5' to 3' exonuclease, C-terminal subdomain"/>
    <property type="match status" value="1"/>
</dbReference>
<dbReference type="InterPro" id="IPR047520">
    <property type="entry name" value="XPF_nuclease"/>
</dbReference>
<evidence type="ECO:0000256" key="2">
    <source>
        <dbReference type="ARBA" id="ARBA00010015"/>
    </source>
</evidence>
<keyword evidence="6" id="KW-0378">Hydrolase</keyword>
<dbReference type="CDD" id="cd20078">
    <property type="entry name" value="XPF_nuclease_XPF_euk"/>
    <property type="match status" value="1"/>
</dbReference>
<dbReference type="AlphaFoldDB" id="A0A5N5P4X0"/>
<dbReference type="EMBL" id="VDCV01000001">
    <property type="protein sequence ID" value="KAB5573973.1"/>
    <property type="molecule type" value="Genomic_DNA"/>
</dbReference>
<keyword evidence="5" id="KW-0227">DNA damage</keyword>
<feature type="region of interest" description="Disordered" evidence="10">
    <location>
        <begin position="85"/>
        <end position="124"/>
    </location>
</feature>
<accession>A0A5N5P4X0</accession>
<organism evidence="12 13">
    <name type="scientific">Salix brachista</name>
    <dbReference type="NCBI Taxonomy" id="2182728"/>
    <lineage>
        <taxon>Eukaryota</taxon>
        <taxon>Viridiplantae</taxon>
        <taxon>Streptophyta</taxon>
        <taxon>Embryophyta</taxon>
        <taxon>Tracheophyta</taxon>
        <taxon>Spermatophyta</taxon>
        <taxon>Magnoliopsida</taxon>
        <taxon>eudicotyledons</taxon>
        <taxon>Gunneridae</taxon>
        <taxon>Pentapetalae</taxon>
        <taxon>rosids</taxon>
        <taxon>fabids</taxon>
        <taxon>Malpighiales</taxon>
        <taxon>Salicaceae</taxon>
        <taxon>Saliceae</taxon>
        <taxon>Salix</taxon>
    </lineage>
</organism>
<dbReference type="Pfam" id="PF02732">
    <property type="entry name" value="ERCC4"/>
    <property type="match status" value="1"/>
</dbReference>
<evidence type="ECO:0000256" key="1">
    <source>
        <dbReference type="ARBA" id="ARBA00004123"/>
    </source>
</evidence>
<evidence type="ECO:0000256" key="10">
    <source>
        <dbReference type="SAM" id="MobiDB-lite"/>
    </source>
</evidence>
<dbReference type="GO" id="GO:0000724">
    <property type="term" value="P:double-strand break repair via homologous recombination"/>
    <property type="evidence" value="ECO:0007669"/>
    <property type="project" value="TreeGrafter"/>
</dbReference>
<feature type="region of interest" description="Disordered" evidence="10">
    <location>
        <begin position="22"/>
        <end position="45"/>
    </location>
</feature>
<keyword evidence="7" id="KW-0238">DNA-binding</keyword>
<evidence type="ECO:0000259" key="11">
    <source>
        <dbReference type="SMART" id="SM00891"/>
    </source>
</evidence>
<feature type="domain" description="ERCC4" evidence="11">
    <location>
        <begin position="316"/>
        <end position="396"/>
    </location>
</feature>
<sequence>MKVLQEEWKKYLLSKVELRGLPTPEKKKAKLKPKEPKGFGILDGVAPVKSMQSAEARSPNKQEHDILLAAASKIRNQCRRELVVEDEPQPLAGSSRNGAKEKGKEHKKRGQANGQNSGRKDNGIKIDMVIKDLPEISGSKNKSQTVKNDQAAIDGYCEANLQRASVDKGILQRHAEELDLAGSRNAKPIPPVHFYALESDQPILDILKPSVVIVYHPDMMFVREIEVYKAENPSKKLKVYFLFYEDSTEVQKFEASIRRENRAFESLIRQKSLMMIPVDQNGHCVGLNASIEPVSSSYQNSTRRAGGRKEIVKEMQVIVDMREFMSSLPNVLHQKGMSIIPVTLEVGDYVLSPSICVERKSIQDLFTSFTSGRLYNQVETMVRYYQIPVLLIEFSQDKSFSFQSASDIGEDVTPNSIISKLSLLALHFPRLRIIWSRSLRATAEIFASLKANQDEPDEMKAIRVGVPSEDGIVENDVRAENYNTSAVEFLRRLPGVTDSNYRAIMDGCKSLAELAVLPEEKLAGLMGGQKAARTLRDFLYAKYPTLL</sequence>
<protein>
    <recommendedName>
        <fullName evidence="11">ERCC4 domain-containing protein</fullName>
    </recommendedName>
</protein>
<dbReference type="GO" id="GO:0000712">
    <property type="term" value="P:resolution of meiotic recombination intermediates"/>
    <property type="evidence" value="ECO:0007669"/>
    <property type="project" value="TreeGrafter"/>
</dbReference>
<dbReference type="SUPFAM" id="SSF47781">
    <property type="entry name" value="RuvA domain 2-like"/>
    <property type="match status" value="1"/>
</dbReference>
<gene>
    <name evidence="12" type="ORF">DKX38_001167</name>
</gene>
<evidence type="ECO:0000256" key="7">
    <source>
        <dbReference type="ARBA" id="ARBA00023125"/>
    </source>
</evidence>
<dbReference type="PANTHER" id="PTHR10150">
    <property type="entry name" value="DNA REPAIR ENDONUCLEASE XPF"/>
    <property type="match status" value="1"/>
</dbReference>
<dbReference type="InterPro" id="IPR010994">
    <property type="entry name" value="RuvA_2-like"/>
</dbReference>
<dbReference type="InterPro" id="IPR006166">
    <property type="entry name" value="ERCC4_domain"/>
</dbReference>
<dbReference type="SUPFAM" id="SSF52980">
    <property type="entry name" value="Restriction endonuclease-like"/>
    <property type="match status" value="1"/>
</dbReference>
<keyword evidence="4" id="KW-0255">Endonuclease</keyword>
<evidence type="ECO:0000313" key="12">
    <source>
        <dbReference type="EMBL" id="KAB5573973.1"/>
    </source>
</evidence>
<evidence type="ECO:0000256" key="4">
    <source>
        <dbReference type="ARBA" id="ARBA00022759"/>
    </source>
</evidence>
<dbReference type="SMART" id="SM00891">
    <property type="entry name" value="ERCC4"/>
    <property type="match status" value="1"/>
</dbReference>
<dbReference type="GO" id="GO:0003684">
    <property type="term" value="F:damaged DNA binding"/>
    <property type="evidence" value="ECO:0007669"/>
    <property type="project" value="TreeGrafter"/>
</dbReference>
<dbReference type="FunFam" id="1.10.150.20:FF:000038">
    <property type="entry name" value="DNA repair endonuclease UVH1"/>
    <property type="match status" value="1"/>
</dbReference>
<comment type="subcellular location">
    <subcellularLocation>
        <location evidence="1">Nucleus</location>
    </subcellularLocation>
</comment>
<keyword evidence="9" id="KW-0539">Nucleus</keyword>
<keyword evidence="8" id="KW-0234">DNA repair</keyword>
<dbReference type="PANTHER" id="PTHR10150:SF0">
    <property type="entry name" value="DNA REPAIR ENDONUCLEASE XPF"/>
    <property type="match status" value="1"/>
</dbReference>
<dbReference type="GO" id="GO:0003697">
    <property type="term" value="F:single-stranded DNA binding"/>
    <property type="evidence" value="ECO:0007669"/>
    <property type="project" value="TreeGrafter"/>
</dbReference>
<comment type="similarity">
    <text evidence="2">Belongs to the XPF family.</text>
</comment>
<dbReference type="Gene3D" id="3.40.50.10130">
    <property type="match status" value="1"/>
</dbReference>
<dbReference type="GO" id="GO:1901255">
    <property type="term" value="P:nucleotide-excision repair involved in interstrand cross-link repair"/>
    <property type="evidence" value="ECO:0007669"/>
    <property type="project" value="TreeGrafter"/>
</dbReference>
<evidence type="ECO:0000256" key="3">
    <source>
        <dbReference type="ARBA" id="ARBA00022722"/>
    </source>
</evidence>
<evidence type="ECO:0000256" key="6">
    <source>
        <dbReference type="ARBA" id="ARBA00022801"/>
    </source>
</evidence>
<proteinExistence type="inferred from homology"/>
<evidence type="ECO:0000313" key="13">
    <source>
        <dbReference type="Proteomes" id="UP000326939"/>
    </source>
</evidence>
<evidence type="ECO:0000256" key="8">
    <source>
        <dbReference type="ARBA" id="ARBA00023204"/>
    </source>
</evidence>
<reference evidence="13" key="1">
    <citation type="journal article" date="2019" name="Gigascience">
        <title>De novo genome assembly of the endangered Acer yangbiense, a plant species with extremely small populations endemic to Yunnan Province, China.</title>
        <authorList>
            <person name="Yang J."/>
            <person name="Wariss H.M."/>
            <person name="Tao L."/>
            <person name="Zhang R."/>
            <person name="Yun Q."/>
            <person name="Hollingsworth P."/>
            <person name="Dao Z."/>
            <person name="Luo G."/>
            <person name="Guo H."/>
            <person name="Ma Y."/>
            <person name="Sun W."/>
        </authorList>
    </citation>
    <scope>NUCLEOTIDE SEQUENCE [LARGE SCALE GENOMIC DNA]</scope>
    <source>
        <strain evidence="13">cv. br00</strain>
    </source>
</reference>
<keyword evidence="13" id="KW-1185">Reference proteome</keyword>
<dbReference type="InterPro" id="IPR011335">
    <property type="entry name" value="Restrct_endonuc-II-like"/>
</dbReference>
<name>A0A5N5P4X0_9ROSI</name>